<organism evidence="1 2">
    <name type="scientific">Steinernema glaseri</name>
    <dbReference type="NCBI Taxonomy" id="37863"/>
    <lineage>
        <taxon>Eukaryota</taxon>
        <taxon>Metazoa</taxon>
        <taxon>Ecdysozoa</taxon>
        <taxon>Nematoda</taxon>
        <taxon>Chromadorea</taxon>
        <taxon>Rhabditida</taxon>
        <taxon>Tylenchina</taxon>
        <taxon>Panagrolaimomorpha</taxon>
        <taxon>Strongyloidoidea</taxon>
        <taxon>Steinernematidae</taxon>
        <taxon>Steinernema</taxon>
    </lineage>
</organism>
<evidence type="ECO:0000313" key="1">
    <source>
        <dbReference type="Proteomes" id="UP000095287"/>
    </source>
</evidence>
<dbReference type="WBParaSite" id="L893_g17800.t1">
    <property type="protein sequence ID" value="L893_g17800.t1"/>
    <property type="gene ID" value="L893_g17800"/>
</dbReference>
<sequence>MDFAFVDLYFARRVGELFVISVNQHIHDACSLPLPKRSTQKQPVYRLNPQWCKLEKEGKEKYERKMTECFSLFS</sequence>
<reference evidence="2" key="1">
    <citation type="submission" date="2016-11" db="UniProtKB">
        <authorList>
            <consortium name="WormBaseParasite"/>
        </authorList>
    </citation>
    <scope>IDENTIFICATION</scope>
</reference>
<dbReference type="Proteomes" id="UP000095287">
    <property type="component" value="Unplaced"/>
</dbReference>
<keyword evidence="1" id="KW-1185">Reference proteome</keyword>
<name>A0A1I7YM36_9BILA</name>
<evidence type="ECO:0000313" key="2">
    <source>
        <dbReference type="WBParaSite" id="L893_g17800.t1"/>
    </source>
</evidence>
<accession>A0A1I7YM36</accession>
<dbReference type="AlphaFoldDB" id="A0A1I7YM36"/>
<proteinExistence type="predicted"/>
<protein>
    <submittedName>
        <fullName evidence="2">BRCT domain-containing protein</fullName>
    </submittedName>
</protein>